<name>A0ABV7RT59_9GAMM</name>
<proteinExistence type="predicted"/>
<reference evidence="2" key="1">
    <citation type="journal article" date="2019" name="Int. J. Syst. Evol. Microbiol.">
        <title>The Global Catalogue of Microorganisms (GCM) 10K type strain sequencing project: providing services to taxonomists for standard genome sequencing and annotation.</title>
        <authorList>
            <consortium name="The Broad Institute Genomics Platform"/>
            <consortium name="The Broad Institute Genome Sequencing Center for Infectious Disease"/>
            <person name="Wu L."/>
            <person name="Ma J."/>
        </authorList>
    </citation>
    <scope>NUCLEOTIDE SEQUENCE [LARGE SCALE GENOMIC DNA]</scope>
    <source>
        <strain evidence="2">KCTC 42875</strain>
    </source>
</reference>
<organism evidence="1 2">
    <name type="scientific">Lysobacter cavernae</name>
    <dbReference type="NCBI Taxonomy" id="1685901"/>
    <lineage>
        <taxon>Bacteria</taxon>
        <taxon>Pseudomonadati</taxon>
        <taxon>Pseudomonadota</taxon>
        <taxon>Gammaproteobacteria</taxon>
        <taxon>Lysobacterales</taxon>
        <taxon>Lysobacteraceae</taxon>
        <taxon>Lysobacter</taxon>
    </lineage>
</organism>
<evidence type="ECO:0000313" key="2">
    <source>
        <dbReference type="Proteomes" id="UP001595740"/>
    </source>
</evidence>
<dbReference type="InterPro" id="IPR021733">
    <property type="entry name" value="DUF3304"/>
</dbReference>
<sequence length="165" mass="18057">MSGRWIAAVALMVGLMFLGGCAAMAKGGEKGGKLVSEGVSLFAFNYTGRYIGDIRVNGMWLGGAGAHSNSGSAAGLLAPRDRSKRHSVKVTWVVADVYDISTNKYQRRPDEPHEAMVELAFPYPEHPSELILHFFPDGHVEAELIQGMANVWKARRIQPPEGYKR</sequence>
<dbReference type="Pfam" id="PF11745">
    <property type="entry name" value="DUF3304"/>
    <property type="match status" value="1"/>
</dbReference>
<dbReference type="EMBL" id="JBHRXK010000006">
    <property type="protein sequence ID" value="MFC3551857.1"/>
    <property type="molecule type" value="Genomic_DNA"/>
</dbReference>
<dbReference type="Proteomes" id="UP001595740">
    <property type="component" value="Unassembled WGS sequence"/>
</dbReference>
<keyword evidence="2" id="KW-1185">Reference proteome</keyword>
<dbReference type="PROSITE" id="PS51257">
    <property type="entry name" value="PROKAR_LIPOPROTEIN"/>
    <property type="match status" value="1"/>
</dbReference>
<protein>
    <submittedName>
        <fullName evidence="1">DUF3304 domain-containing protein</fullName>
    </submittedName>
</protein>
<evidence type="ECO:0000313" key="1">
    <source>
        <dbReference type="EMBL" id="MFC3551857.1"/>
    </source>
</evidence>
<comment type="caution">
    <text evidence="1">The sequence shown here is derived from an EMBL/GenBank/DDBJ whole genome shotgun (WGS) entry which is preliminary data.</text>
</comment>
<dbReference type="RefSeq" id="WP_386759627.1">
    <property type="nucleotide sequence ID" value="NZ_JBHRXK010000006.1"/>
</dbReference>
<accession>A0ABV7RT59</accession>
<gene>
    <name evidence="1" type="ORF">ACFOLC_12670</name>
</gene>